<dbReference type="EMBL" id="LBUU01000008">
    <property type="protein sequence ID" value="KKQ69945.1"/>
    <property type="molecule type" value="Genomic_DNA"/>
</dbReference>
<keyword evidence="2" id="KW-1133">Transmembrane helix</keyword>
<evidence type="ECO:0000256" key="2">
    <source>
        <dbReference type="SAM" id="Phobius"/>
    </source>
</evidence>
<dbReference type="Pfam" id="PF07963">
    <property type="entry name" value="N_methyl"/>
    <property type="match status" value="1"/>
</dbReference>
<organism evidence="3 4">
    <name type="scientific">Candidatus Falkowbacteria bacterium GW2011_GWE1_38_31</name>
    <dbReference type="NCBI Taxonomy" id="1618638"/>
    <lineage>
        <taxon>Bacteria</taxon>
        <taxon>Candidatus Falkowiibacteriota</taxon>
    </lineage>
</organism>
<keyword evidence="2" id="KW-0812">Transmembrane</keyword>
<dbReference type="AlphaFoldDB" id="A0A0G0K393"/>
<accession>A0A0G0K393</accession>
<evidence type="ECO:0000313" key="4">
    <source>
        <dbReference type="Proteomes" id="UP000034022"/>
    </source>
</evidence>
<keyword evidence="2" id="KW-0472">Membrane</keyword>
<evidence type="ECO:0000256" key="1">
    <source>
        <dbReference type="ARBA" id="ARBA00022481"/>
    </source>
</evidence>
<reference evidence="3 4" key="1">
    <citation type="journal article" date="2015" name="Nature">
        <title>rRNA introns, odd ribosomes, and small enigmatic genomes across a large radiation of phyla.</title>
        <authorList>
            <person name="Brown C.T."/>
            <person name="Hug L.A."/>
            <person name="Thomas B.C."/>
            <person name="Sharon I."/>
            <person name="Castelle C.J."/>
            <person name="Singh A."/>
            <person name="Wilkins M.J."/>
            <person name="Williams K.H."/>
            <person name="Banfield J.F."/>
        </authorList>
    </citation>
    <scope>NUCLEOTIDE SEQUENCE [LARGE SCALE GENOMIC DNA]</scope>
</reference>
<dbReference type="InterPro" id="IPR000983">
    <property type="entry name" value="Bac_GSPG_pilin"/>
</dbReference>
<dbReference type="InterPro" id="IPR012902">
    <property type="entry name" value="N_methyl_site"/>
</dbReference>
<dbReference type="Proteomes" id="UP000034022">
    <property type="component" value="Unassembled WGS sequence"/>
</dbReference>
<dbReference type="GO" id="GO:0015627">
    <property type="term" value="C:type II protein secretion system complex"/>
    <property type="evidence" value="ECO:0007669"/>
    <property type="project" value="InterPro"/>
</dbReference>
<dbReference type="PRINTS" id="PR00813">
    <property type="entry name" value="BCTERIALGSPG"/>
</dbReference>
<protein>
    <submittedName>
        <fullName evidence="3">Type II secretion system pseudopilin OxpG</fullName>
    </submittedName>
</protein>
<dbReference type="Gene3D" id="3.30.700.10">
    <property type="entry name" value="Glycoprotein, Type 4 Pilin"/>
    <property type="match status" value="1"/>
</dbReference>
<dbReference type="PROSITE" id="PS00409">
    <property type="entry name" value="PROKAR_NTER_METHYL"/>
    <property type="match status" value="1"/>
</dbReference>
<comment type="caution">
    <text evidence="3">The sequence shown here is derived from an EMBL/GenBank/DDBJ whole genome shotgun (WGS) entry which is preliminary data.</text>
</comment>
<proteinExistence type="predicted"/>
<name>A0A0G0K393_9BACT</name>
<feature type="transmembrane region" description="Helical" evidence="2">
    <location>
        <begin position="12"/>
        <end position="34"/>
    </location>
</feature>
<gene>
    <name evidence="3" type="ORF">US91_C0008G0065</name>
</gene>
<keyword evidence="1" id="KW-0488">Methylation</keyword>
<dbReference type="NCBIfam" id="TIGR02532">
    <property type="entry name" value="IV_pilin_GFxxxE"/>
    <property type="match status" value="1"/>
</dbReference>
<dbReference type="InterPro" id="IPR045584">
    <property type="entry name" value="Pilin-like"/>
</dbReference>
<dbReference type="PANTHER" id="PTHR30093">
    <property type="entry name" value="GENERAL SECRETION PATHWAY PROTEIN G"/>
    <property type="match status" value="1"/>
</dbReference>
<dbReference type="SUPFAM" id="SSF54523">
    <property type="entry name" value="Pili subunits"/>
    <property type="match status" value="1"/>
</dbReference>
<dbReference type="GO" id="GO:0015628">
    <property type="term" value="P:protein secretion by the type II secretion system"/>
    <property type="evidence" value="ECO:0007669"/>
    <property type="project" value="InterPro"/>
</dbReference>
<evidence type="ECO:0000313" key="3">
    <source>
        <dbReference type="EMBL" id="KKQ69945.1"/>
    </source>
</evidence>
<sequence>MNIQKNKKTPRGFTLIELLVVISIIGILSSFAVVSLNSARVKARDALRKGDMAQIRTALGLYYYDNNKYPECGTWDDLRVDFGATIGDAVGDGSDCYIWLGTILTAGARPIIQQMPLDPQNNNNKAATDPVHIYRYVTDPGGTQYAMVYTLEEGGETVFRGW</sequence>